<dbReference type="InterPro" id="IPR015939">
    <property type="entry name" value="Fum_Rdtase/Succ_DH_flav-like_C"/>
</dbReference>
<dbReference type="Pfam" id="PF02910">
    <property type="entry name" value="Succ_DH_flav_C"/>
    <property type="match status" value="1"/>
</dbReference>
<dbReference type="Gene3D" id="3.50.50.60">
    <property type="entry name" value="FAD/NAD(P)-binding domain"/>
    <property type="match status" value="1"/>
</dbReference>
<dbReference type="SUPFAM" id="SSF46977">
    <property type="entry name" value="Succinate dehydrogenase/fumarate reductase flavoprotein C-terminal domain"/>
    <property type="match status" value="1"/>
</dbReference>
<dbReference type="PANTHER" id="PTHR11632">
    <property type="entry name" value="SUCCINATE DEHYDROGENASE 2 FLAVOPROTEIN SUBUNIT"/>
    <property type="match status" value="1"/>
</dbReference>
<reference evidence="2 3" key="1">
    <citation type="journal article" date="2016" name="Sci. Rep.">
        <title>Metabolic traits of an uncultured archaeal lineage -MSBL1- from brine pools of the Red Sea.</title>
        <authorList>
            <person name="Mwirichia R."/>
            <person name="Alam I."/>
            <person name="Rashid M."/>
            <person name="Vinu M."/>
            <person name="Ba-Alawi W."/>
            <person name="Anthony Kamau A."/>
            <person name="Kamanda Ngugi D."/>
            <person name="Goker M."/>
            <person name="Klenk H.P."/>
            <person name="Bajic V."/>
            <person name="Stingl U."/>
        </authorList>
    </citation>
    <scope>NUCLEOTIDE SEQUENCE [LARGE SCALE GENOMIC DNA]</scope>
    <source>
        <strain evidence="2">SCGC-AAA259M10</strain>
    </source>
</reference>
<dbReference type="EMBL" id="LHXU01000123">
    <property type="protein sequence ID" value="KXA98051.1"/>
    <property type="molecule type" value="Genomic_DNA"/>
</dbReference>
<dbReference type="Gene3D" id="3.90.700.10">
    <property type="entry name" value="Succinate dehydrogenase/fumarate reductase flavoprotein, catalytic domain"/>
    <property type="match status" value="1"/>
</dbReference>
<evidence type="ECO:0000259" key="1">
    <source>
        <dbReference type="Pfam" id="PF02910"/>
    </source>
</evidence>
<name>A0A133UV14_9EURY</name>
<dbReference type="Gene3D" id="1.20.58.100">
    <property type="entry name" value="Fumarate reductase/succinate dehydrogenase flavoprotein-like, C-terminal domain"/>
    <property type="match status" value="1"/>
</dbReference>
<sequence length="360" mass="41040">GIAMAYRCGAELHSLEFQHWHHSDTLYPNSARRLVHNYPDFSEKKQFLGNDFYEKHGISPGTEISTIVDEDGNPVIKELKENIATDDSFHSPNVQRVIAKRFAKRGELFMRYDKSFIETGELEDIYYNYRVIKNFYDPKEEDIPLGTSAHTSCGGLKVSEKCETTVPGLFGAGGAIGIYPTVNTCLWSGETSAKYASERAEKIGVSEPNTKQINAEKRRVESFLRSKPDDGLIPSQVQKKIRDLMWDKMWIIKNREGIKEAISGLQKIREEDIPKMGLESTTRKGNFAWLHALEVINMLTVSELMARASLKRKESRGSHVVEEYPEKNDDNWRKIIVIKQEKGEPKIEAEKPTCPRKAVE</sequence>
<evidence type="ECO:0000313" key="3">
    <source>
        <dbReference type="Proteomes" id="UP000070341"/>
    </source>
</evidence>
<dbReference type="InterPro" id="IPR036188">
    <property type="entry name" value="FAD/NAD-bd_sf"/>
</dbReference>
<dbReference type="PANTHER" id="PTHR11632:SF51">
    <property type="entry name" value="SUCCINATE DEHYDROGENASE [UBIQUINONE] FLAVOPROTEIN SUBUNIT, MITOCHONDRIAL"/>
    <property type="match status" value="1"/>
</dbReference>
<accession>A0A133UV14</accession>
<dbReference type="InterPro" id="IPR037099">
    <property type="entry name" value="Fum_R/Succ_DH_flav-like_C_sf"/>
</dbReference>
<dbReference type="Proteomes" id="UP000070341">
    <property type="component" value="Unassembled WGS sequence"/>
</dbReference>
<dbReference type="InterPro" id="IPR027477">
    <property type="entry name" value="Succ_DH/fumarate_Rdtase_cat_sf"/>
</dbReference>
<dbReference type="InterPro" id="IPR030664">
    <property type="entry name" value="SdhA/FrdA/AprA"/>
</dbReference>
<feature type="domain" description="Fumarate reductase/succinate dehydrogenase flavoprotein-like C-terminal" evidence="1">
    <location>
        <begin position="239"/>
        <end position="351"/>
    </location>
</feature>
<dbReference type="AlphaFoldDB" id="A0A133UV14"/>
<organism evidence="2 3">
    <name type="scientific">candidate division MSBL1 archaeon SCGC-AAA259M10</name>
    <dbReference type="NCBI Taxonomy" id="1698270"/>
    <lineage>
        <taxon>Archaea</taxon>
        <taxon>Methanobacteriati</taxon>
        <taxon>Methanobacteriota</taxon>
        <taxon>candidate division MSBL1</taxon>
    </lineage>
</organism>
<gene>
    <name evidence="2" type="ORF">AKJ40_04960</name>
</gene>
<dbReference type="GO" id="GO:0016491">
    <property type="term" value="F:oxidoreductase activity"/>
    <property type="evidence" value="ECO:0007669"/>
    <property type="project" value="InterPro"/>
</dbReference>
<feature type="non-terminal residue" evidence="2">
    <location>
        <position position="1"/>
    </location>
</feature>
<proteinExistence type="predicted"/>
<keyword evidence="3" id="KW-1185">Reference proteome</keyword>
<protein>
    <recommendedName>
        <fullName evidence="1">Fumarate reductase/succinate dehydrogenase flavoprotein-like C-terminal domain-containing protein</fullName>
    </recommendedName>
</protein>
<dbReference type="SUPFAM" id="SSF51905">
    <property type="entry name" value="FAD/NAD(P)-binding domain"/>
    <property type="match status" value="1"/>
</dbReference>
<comment type="caution">
    <text evidence="2">The sequence shown here is derived from an EMBL/GenBank/DDBJ whole genome shotgun (WGS) entry which is preliminary data.</text>
</comment>
<evidence type="ECO:0000313" key="2">
    <source>
        <dbReference type="EMBL" id="KXA98051.1"/>
    </source>
</evidence>